<organism evidence="2 3">
    <name type="scientific">Fusarium gaditjirri</name>
    <dbReference type="NCBI Taxonomy" id="282569"/>
    <lineage>
        <taxon>Eukaryota</taxon>
        <taxon>Fungi</taxon>
        <taxon>Dikarya</taxon>
        <taxon>Ascomycota</taxon>
        <taxon>Pezizomycotina</taxon>
        <taxon>Sordariomycetes</taxon>
        <taxon>Hypocreomycetidae</taxon>
        <taxon>Hypocreales</taxon>
        <taxon>Nectriaceae</taxon>
        <taxon>Fusarium</taxon>
        <taxon>Fusarium nisikadoi species complex</taxon>
    </lineage>
</organism>
<comment type="caution">
    <text evidence="2">The sequence shown here is derived from an EMBL/GenBank/DDBJ whole genome shotgun (WGS) entry which is preliminary data.</text>
</comment>
<accession>A0A8H4TLA4</accession>
<gene>
    <name evidence="2" type="ORF">FGADI_1265</name>
</gene>
<dbReference type="OrthoDB" id="5367275at2759"/>
<sequence>MARLLLSSGQVQVIASGFVVVICTFALFISGYIIQQRTLTQLRSAIKPRQETRPSPKVYLPEKFQVRTKELEDGLVIDIDTEADIEVRRQRLLVEIKETKPNVDVEGNAALERNIEIVKQLQAKVVDKMSTPEGHVEAPVKNHKPVSKAKRRKMIKQELQKSAQAEDGLYYQRRMCSFIIMALSKTDLEVPNDHLSEYGVFPEVLRANQTTVTWDSWNNER</sequence>
<reference evidence="2" key="1">
    <citation type="journal article" date="2020" name="BMC Genomics">
        <title>Correction to: Identification and distribution of gene clusters required for synthesis of sphingolipid metabolism inhibitors in diverse species of the filamentous fungus Fusarium.</title>
        <authorList>
            <person name="Kim H.S."/>
            <person name="Lohmar J.M."/>
            <person name="Busman M."/>
            <person name="Brown D.W."/>
            <person name="Naumann T.A."/>
            <person name="Divon H.H."/>
            <person name="Lysoe E."/>
            <person name="Uhlig S."/>
            <person name="Proctor R.H."/>
        </authorList>
    </citation>
    <scope>NUCLEOTIDE SEQUENCE</scope>
    <source>
        <strain evidence="2">NRRL 45417</strain>
    </source>
</reference>
<reference evidence="2" key="2">
    <citation type="submission" date="2020-05" db="EMBL/GenBank/DDBJ databases">
        <authorList>
            <person name="Kim H.-S."/>
            <person name="Proctor R.H."/>
            <person name="Brown D.W."/>
        </authorList>
    </citation>
    <scope>NUCLEOTIDE SEQUENCE</scope>
    <source>
        <strain evidence="2">NRRL 45417</strain>
    </source>
</reference>
<evidence type="ECO:0000313" key="2">
    <source>
        <dbReference type="EMBL" id="KAF4959991.1"/>
    </source>
</evidence>
<evidence type="ECO:0000313" key="3">
    <source>
        <dbReference type="Proteomes" id="UP000604273"/>
    </source>
</evidence>
<feature type="transmembrane region" description="Helical" evidence="1">
    <location>
        <begin position="12"/>
        <end position="34"/>
    </location>
</feature>
<dbReference type="Proteomes" id="UP000604273">
    <property type="component" value="Unassembled WGS sequence"/>
</dbReference>
<keyword evidence="1" id="KW-1133">Transmembrane helix</keyword>
<dbReference type="AlphaFoldDB" id="A0A8H4TLA4"/>
<keyword evidence="3" id="KW-1185">Reference proteome</keyword>
<protein>
    <submittedName>
        <fullName evidence="2">Uncharacterized protein</fullName>
    </submittedName>
</protein>
<name>A0A8H4TLA4_9HYPO</name>
<evidence type="ECO:0000256" key="1">
    <source>
        <dbReference type="SAM" id="Phobius"/>
    </source>
</evidence>
<keyword evidence="1" id="KW-0472">Membrane</keyword>
<keyword evidence="1" id="KW-0812">Transmembrane</keyword>
<proteinExistence type="predicted"/>
<dbReference type="EMBL" id="JABFAI010000028">
    <property type="protein sequence ID" value="KAF4959991.1"/>
    <property type="molecule type" value="Genomic_DNA"/>
</dbReference>